<gene>
    <name evidence="1" type="ORF">CSUI_001831</name>
</gene>
<dbReference type="OrthoDB" id="364773at2759"/>
<keyword evidence="2" id="KW-1185">Reference proteome</keyword>
<name>A0A2C6KW38_9APIC</name>
<sequence length="175" mass="21076">MSFFLSDLRLGWRTRGWRWDSCQRGRRRWVHINYPPRERSTALKLHEKYDKLIFVCNGYIDRLEPKRLPERQRRRLECNRRASPLARYDGKLPWTQAVQSAIRRTHTPCLGFAQAHSHHLLEAFSMEEVLALERLVPEIRQAFQEVFNEVKLTFFLFFFISLLLEREVVVVPQDH</sequence>
<proteinExistence type="predicted"/>
<reference evidence="1 2" key="1">
    <citation type="journal article" date="2017" name="Int. J. Parasitol.">
        <title>The genome of the protozoan parasite Cystoisospora suis and a reverse vaccinology approach to identify vaccine candidates.</title>
        <authorList>
            <person name="Palmieri N."/>
            <person name="Shrestha A."/>
            <person name="Ruttkowski B."/>
            <person name="Beck T."/>
            <person name="Vogl C."/>
            <person name="Tomley F."/>
            <person name="Blake D.P."/>
            <person name="Joachim A."/>
        </authorList>
    </citation>
    <scope>NUCLEOTIDE SEQUENCE [LARGE SCALE GENOMIC DNA]</scope>
    <source>
        <strain evidence="1 2">Wien I</strain>
    </source>
</reference>
<organism evidence="1 2">
    <name type="scientific">Cystoisospora suis</name>
    <dbReference type="NCBI Taxonomy" id="483139"/>
    <lineage>
        <taxon>Eukaryota</taxon>
        <taxon>Sar</taxon>
        <taxon>Alveolata</taxon>
        <taxon>Apicomplexa</taxon>
        <taxon>Conoidasida</taxon>
        <taxon>Coccidia</taxon>
        <taxon>Eucoccidiorida</taxon>
        <taxon>Eimeriorina</taxon>
        <taxon>Sarcocystidae</taxon>
        <taxon>Cystoisospora</taxon>
    </lineage>
</organism>
<dbReference type="RefSeq" id="XP_067925993.1">
    <property type="nucleotide sequence ID" value="XM_068062034.1"/>
</dbReference>
<protein>
    <submittedName>
        <fullName evidence="1">Uncharacterized protein</fullName>
    </submittedName>
</protein>
<evidence type="ECO:0000313" key="2">
    <source>
        <dbReference type="Proteomes" id="UP000221165"/>
    </source>
</evidence>
<accession>A0A2C6KW38</accession>
<dbReference type="EMBL" id="MIGC01000740">
    <property type="protein sequence ID" value="PHJ24320.1"/>
    <property type="molecule type" value="Genomic_DNA"/>
</dbReference>
<dbReference type="VEuPathDB" id="ToxoDB:CSUI_001831"/>
<dbReference type="Proteomes" id="UP000221165">
    <property type="component" value="Unassembled WGS sequence"/>
</dbReference>
<evidence type="ECO:0000313" key="1">
    <source>
        <dbReference type="EMBL" id="PHJ24320.1"/>
    </source>
</evidence>
<dbReference type="GeneID" id="94425245"/>
<comment type="caution">
    <text evidence="1">The sequence shown here is derived from an EMBL/GenBank/DDBJ whole genome shotgun (WGS) entry which is preliminary data.</text>
</comment>
<dbReference type="AlphaFoldDB" id="A0A2C6KW38"/>